<organism evidence="2">
    <name type="scientific">Strongyloides ratti</name>
    <name type="common">Parasitic roundworm</name>
    <dbReference type="NCBI Taxonomy" id="34506"/>
    <lineage>
        <taxon>Eukaryota</taxon>
        <taxon>Metazoa</taxon>
        <taxon>Ecdysozoa</taxon>
        <taxon>Nematoda</taxon>
        <taxon>Chromadorea</taxon>
        <taxon>Rhabditida</taxon>
        <taxon>Tylenchina</taxon>
        <taxon>Panagrolaimomorpha</taxon>
        <taxon>Strongyloidoidea</taxon>
        <taxon>Strongyloididae</taxon>
        <taxon>Strongyloides</taxon>
    </lineage>
</organism>
<feature type="coiled-coil region" evidence="1">
    <location>
        <begin position="201"/>
        <end position="228"/>
    </location>
</feature>
<evidence type="ECO:0000256" key="1">
    <source>
        <dbReference type="SAM" id="Coils"/>
    </source>
</evidence>
<keyword evidence="1" id="KW-0175">Coiled coil</keyword>
<dbReference type="WBParaSite" id="SRAE_2000486300.1">
    <property type="protein sequence ID" value="SRAE_2000486300.1"/>
    <property type="gene ID" value="WBGene00265109"/>
</dbReference>
<proteinExistence type="predicted"/>
<reference evidence="2 3" key="1">
    <citation type="submission" date="2014-09" db="EMBL/GenBank/DDBJ databases">
        <authorList>
            <person name="Martin A.A."/>
        </authorList>
    </citation>
    <scope>NUCLEOTIDE SEQUENCE</scope>
    <source>
        <strain evidence="3">ED321</strain>
        <strain evidence="2">ED321 Heterogonic</strain>
    </source>
</reference>
<dbReference type="RefSeq" id="XP_024509428.1">
    <property type="nucleotide sequence ID" value="XM_024643796.1"/>
</dbReference>
<evidence type="ECO:0000313" key="2">
    <source>
        <dbReference type="EMBL" id="CEF70229.1"/>
    </source>
</evidence>
<accession>A0A090LQ13</accession>
<dbReference type="Proteomes" id="UP000035682">
    <property type="component" value="Unplaced"/>
</dbReference>
<gene>
    <name evidence="2 4 5" type="ORF">SRAE_2000486300</name>
</gene>
<protein>
    <submittedName>
        <fullName evidence="4">NADAR domain-containing protein</fullName>
    </submittedName>
</protein>
<dbReference type="CTD" id="36382602"/>
<sequence>MPFFKSGNKICIKNKKLDGINKLNEDSESTTTENNNEDFNDNYDSTNLQNLTSEQLKSSNKICKFLESKKNKEYGNASNNISENEDDNIKIDLTQHPQLLTVKYDITPDKVIIIYDASNIYSIVYNKSKFKYNGITYMSVDQMYQHYKLTQLCGKKKEEEFFTHKSTRYYRLFVKKCLITSGKTKNDVIEWRKKNGLQVIVKATLEKFKQNENLLREMKNDRDKLILNAYGEDKYDACGPISELHQWLNRNKYRSISVPVCEEPIILDYYPTISNGKNVQGVLTILKKVVVFLMIQ</sequence>
<dbReference type="InterPro" id="IPR037238">
    <property type="entry name" value="YbiA-like_sf"/>
</dbReference>
<reference evidence="4" key="2">
    <citation type="submission" date="2020-12" db="UniProtKB">
        <authorList>
            <consortium name="WormBaseParasite"/>
        </authorList>
    </citation>
    <scope>IDENTIFICATION</scope>
</reference>
<evidence type="ECO:0000313" key="5">
    <source>
        <dbReference type="WormBase" id="SRAE_2000486300"/>
    </source>
</evidence>
<evidence type="ECO:0000313" key="3">
    <source>
        <dbReference type="Proteomes" id="UP000035682"/>
    </source>
</evidence>
<keyword evidence="3" id="KW-1185">Reference proteome</keyword>
<dbReference type="SUPFAM" id="SSF143990">
    <property type="entry name" value="YbiA-like"/>
    <property type="match status" value="1"/>
</dbReference>
<dbReference type="GeneID" id="36382602"/>
<name>A0A090LQ13_STRRB</name>
<dbReference type="Gene3D" id="1.10.357.40">
    <property type="entry name" value="YbiA-like"/>
    <property type="match status" value="1"/>
</dbReference>
<dbReference type="AlphaFoldDB" id="A0A090LQ13"/>
<dbReference type="WormBase" id="SRAE_2000486300">
    <property type="protein sequence ID" value="SRP00078"/>
    <property type="gene ID" value="WBGene00265109"/>
</dbReference>
<evidence type="ECO:0000313" key="4">
    <source>
        <dbReference type="WBParaSite" id="SRAE_2000486300.1"/>
    </source>
</evidence>
<dbReference type="EMBL" id="LN609529">
    <property type="protein sequence ID" value="CEF70229.1"/>
    <property type="molecule type" value="Genomic_DNA"/>
</dbReference>